<keyword evidence="1" id="KW-0812">Transmembrane</keyword>
<keyword evidence="1" id="KW-0472">Membrane</keyword>
<keyword evidence="1" id="KW-1133">Transmembrane helix</keyword>
<evidence type="ECO:0008006" key="3">
    <source>
        <dbReference type="Google" id="ProtNLM"/>
    </source>
</evidence>
<evidence type="ECO:0000313" key="2">
    <source>
        <dbReference type="EMBL" id="CAA9465186.1"/>
    </source>
</evidence>
<gene>
    <name evidence="2" type="ORF">AVDCRST_MAG12-235</name>
</gene>
<reference evidence="2" key="1">
    <citation type="submission" date="2020-02" db="EMBL/GenBank/DDBJ databases">
        <authorList>
            <person name="Meier V. D."/>
        </authorList>
    </citation>
    <scope>NUCLEOTIDE SEQUENCE</scope>
    <source>
        <strain evidence="2">AVDCRST_MAG12</strain>
    </source>
</reference>
<protein>
    <recommendedName>
        <fullName evidence="3">PrgI family protein</fullName>
    </recommendedName>
</protein>
<feature type="transmembrane region" description="Helical" evidence="1">
    <location>
        <begin position="51"/>
        <end position="67"/>
    </location>
</feature>
<name>A0A6J4R9M1_9ACTN</name>
<organism evidence="2">
    <name type="scientific">uncultured Rubrobacteraceae bacterium</name>
    <dbReference type="NCBI Taxonomy" id="349277"/>
    <lineage>
        <taxon>Bacteria</taxon>
        <taxon>Bacillati</taxon>
        <taxon>Actinomycetota</taxon>
        <taxon>Rubrobacteria</taxon>
        <taxon>Rubrobacterales</taxon>
        <taxon>Rubrobacteraceae</taxon>
        <taxon>environmental samples</taxon>
    </lineage>
</organism>
<dbReference type="AlphaFoldDB" id="A0A6J4R9M1"/>
<dbReference type="InterPro" id="IPR024414">
    <property type="entry name" value="Uncharacterised_PrgI"/>
</dbReference>
<sequence length="128" mass="14303">MYDHEIPTHMEFEDKMLLGLTGRQVAIVIAGFSCAAGTWGTLAFLPVVLRAFAGSIVLIAALALALIRPGGEGLEEWLFAWMRFHALPARAVWRSADWASEQSIEERTQTGFIDLDEDEALYYEREDA</sequence>
<accession>A0A6J4R9M1</accession>
<feature type="transmembrane region" description="Helical" evidence="1">
    <location>
        <begin position="25"/>
        <end position="45"/>
    </location>
</feature>
<dbReference type="Pfam" id="PF12666">
    <property type="entry name" value="PrgI"/>
    <property type="match status" value="1"/>
</dbReference>
<evidence type="ECO:0000256" key="1">
    <source>
        <dbReference type="SAM" id="Phobius"/>
    </source>
</evidence>
<dbReference type="EMBL" id="CADCVK010000029">
    <property type="protein sequence ID" value="CAA9465186.1"/>
    <property type="molecule type" value="Genomic_DNA"/>
</dbReference>
<proteinExistence type="predicted"/>